<name>A0AAW1PXS4_9CHLO</name>
<evidence type="ECO:0000313" key="2">
    <source>
        <dbReference type="EMBL" id="KAK9812654.1"/>
    </source>
</evidence>
<gene>
    <name evidence="2" type="ORF">WJX72_001351</name>
</gene>
<feature type="region of interest" description="Disordered" evidence="1">
    <location>
        <begin position="1"/>
        <end position="24"/>
    </location>
</feature>
<dbReference type="EMBL" id="JALJOR010000008">
    <property type="protein sequence ID" value="KAK9812654.1"/>
    <property type="molecule type" value="Genomic_DNA"/>
</dbReference>
<protein>
    <submittedName>
        <fullName evidence="2">Uncharacterized protein</fullName>
    </submittedName>
</protein>
<reference evidence="2 3" key="1">
    <citation type="journal article" date="2024" name="Nat. Commun.">
        <title>Phylogenomics reveals the evolutionary origins of lichenization in chlorophyte algae.</title>
        <authorList>
            <person name="Puginier C."/>
            <person name="Libourel C."/>
            <person name="Otte J."/>
            <person name="Skaloud P."/>
            <person name="Haon M."/>
            <person name="Grisel S."/>
            <person name="Petersen M."/>
            <person name="Berrin J.G."/>
            <person name="Delaux P.M."/>
            <person name="Dal Grande F."/>
            <person name="Keller J."/>
        </authorList>
    </citation>
    <scope>NUCLEOTIDE SEQUENCE [LARGE SCALE GENOMIC DNA]</scope>
    <source>
        <strain evidence="2 3">SAG 2043</strain>
    </source>
</reference>
<dbReference type="Proteomes" id="UP001489004">
    <property type="component" value="Unassembled WGS sequence"/>
</dbReference>
<evidence type="ECO:0000256" key="1">
    <source>
        <dbReference type="SAM" id="MobiDB-lite"/>
    </source>
</evidence>
<accession>A0AAW1PXS4</accession>
<keyword evidence="3" id="KW-1185">Reference proteome</keyword>
<comment type="caution">
    <text evidence="2">The sequence shown here is derived from an EMBL/GenBank/DDBJ whole genome shotgun (WGS) entry which is preliminary data.</text>
</comment>
<dbReference type="AlphaFoldDB" id="A0AAW1PXS4"/>
<sequence>MDLPDLHSPEAGSQRDGCLGADGPQQARHALFDALANLSAGQVKHAVKVAGHNQKPIAQHECTDALRGSLQLTFKRAQAFP</sequence>
<proteinExistence type="predicted"/>
<evidence type="ECO:0000313" key="3">
    <source>
        <dbReference type="Proteomes" id="UP001489004"/>
    </source>
</evidence>
<organism evidence="2 3">
    <name type="scientific">[Myrmecia] bisecta</name>
    <dbReference type="NCBI Taxonomy" id="41462"/>
    <lineage>
        <taxon>Eukaryota</taxon>
        <taxon>Viridiplantae</taxon>
        <taxon>Chlorophyta</taxon>
        <taxon>core chlorophytes</taxon>
        <taxon>Trebouxiophyceae</taxon>
        <taxon>Trebouxiales</taxon>
        <taxon>Trebouxiaceae</taxon>
        <taxon>Myrmecia</taxon>
    </lineage>
</organism>